<dbReference type="InterPro" id="IPR017853">
    <property type="entry name" value="GH"/>
</dbReference>
<dbReference type="RefSeq" id="WP_164506159.1">
    <property type="nucleotide sequence ID" value="NZ_JBHTOK010000003.1"/>
</dbReference>
<dbReference type="InterPro" id="IPR031330">
    <property type="entry name" value="Gly_Hdrlase_35_cat"/>
</dbReference>
<dbReference type="Pfam" id="PF01301">
    <property type="entry name" value="Glyco_hydro_35"/>
    <property type="match status" value="1"/>
</dbReference>
<keyword evidence="4" id="KW-1185">Reference proteome</keyword>
<dbReference type="InterPro" id="IPR040719">
    <property type="entry name" value="DUF5597"/>
</dbReference>
<dbReference type="EMBL" id="JBHTOK010000003">
    <property type="protein sequence ID" value="MFD1439876.1"/>
    <property type="molecule type" value="Genomic_DNA"/>
</dbReference>
<evidence type="ECO:0000313" key="3">
    <source>
        <dbReference type="EMBL" id="MFD1439876.1"/>
    </source>
</evidence>
<name>A0ABW4CTA0_9LACO</name>
<sequence>MTTPHLQELDGQTVLMVDDQPFIGLAAECHNSSASSTAYMNTKVWPRVSPLNINTLLVPVYWELVEPAPGKFDFSSVEDLILGARAHQVKLVLLWFGLWKNGLSSYVPGWLKANPTVQYAQQQAGQHLYSISPADQRAVSQDARAFAQLMAFIKKADAEQSTVIMVQVENEVGLLESDFDYSVAKDQALSQTLPRALSQKPGTTWQQQFGAQAGEAYMAFLYAAAVQQIAAAGKAQYALPMYVNAWLEKPLGRPGNYPTGGPTVRMLPIWQKVAPAIDLVAPDLYVPNFKEVSDAYAAPQQALLVPETRQDLRTVSNLIYAISHYNLLLFSPFGAEDFFSQAAALDEHVLKAVAIDADAFDWHQTGPELARANALLAGLLPLLVSKRQTAQMHPFMISQAADRGRQIKLADCEAQVHFLKQEGNVSPSAGFVLELADNEFLLFGVNLYVDLVADDPRRKVGLLSLEEGTWERDGWHAGRMLNGDERYRIQIGAMPQLLKIKTHLY</sequence>
<evidence type="ECO:0000259" key="1">
    <source>
        <dbReference type="Pfam" id="PF01301"/>
    </source>
</evidence>
<evidence type="ECO:0000313" key="4">
    <source>
        <dbReference type="Proteomes" id="UP001597212"/>
    </source>
</evidence>
<feature type="domain" description="Glycoside hydrolase 35 catalytic" evidence="1">
    <location>
        <begin position="15"/>
        <end position="208"/>
    </location>
</feature>
<feature type="domain" description="DUF5597" evidence="2">
    <location>
        <begin position="370"/>
        <end position="490"/>
    </location>
</feature>
<gene>
    <name evidence="3" type="ORF">ACFQ5K_00520</name>
</gene>
<reference evidence="4" key="1">
    <citation type="journal article" date="2019" name="Int. J. Syst. Evol. Microbiol.">
        <title>The Global Catalogue of Microorganisms (GCM) 10K type strain sequencing project: providing services to taxonomists for standard genome sequencing and annotation.</title>
        <authorList>
            <consortium name="The Broad Institute Genomics Platform"/>
            <consortium name="The Broad Institute Genome Sequencing Center for Infectious Disease"/>
            <person name="Wu L."/>
            <person name="Ma J."/>
        </authorList>
    </citation>
    <scope>NUCLEOTIDE SEQUENCE [LARGE SCALE GENOMIC DNA]</scope>
    <source>
        <strain evidence="4">CCM 8912</strain>
    </source>
</reference>
<comment type="caution">
    <text evidence="3">The sequence shown here is derived from an EMBL/GenBank/DDBJ whole genome shotgun (WGS) entry which is preliminary data.</text>
</comment>
<organism evidence="3 4">
    <name type="scientific">Lacticaseibacillus hegangensis</name>
    <dbReference type="NCBI Taxonomy" id="2486010"/>
    <lineage>
        <taxon>Bacteria</taxon>
        <taxon>Bacillati</taxon>
        <taxon>Bacillota</taxon>
        <taxon>Bacilli</taxon>
        <taxon>Lactobacillales</taxon>
        <taxon>Lactobacillaceae</taxon>
        <taxon>Lacticaseibacillus</taxon>
    </lineage>
</organism>
<dbReference type="Proteomes" id="UP001597212">
    <property type="component" value="Unassembled WGS sequence"/>
</dbReference>
<evidence type="ECO:0000259" key="2">
    <source>
        <dbReference type="Pfam" id="PF18120"/>
    </source>
</evidence>
<dbReference type="Pfam" id="PF18120">
    <property type="entry name" value="DUF5597"/>
    <property type="match status" value="1"/>
</dbReference>
<dbReference type="Gene3D" id="3.20.20.80">
    <property type="entry name" value="Glycosidases"/>
    <property type="match status" value="1"/>
</dbReference>
<proteinExistence type="predicted"/>
<accession>A0ABW4CTA0</accession>
<protein>
    <submittedName>
        <fullName evidence="3">DUF5597 domain-containing protein</fullName>
    </submittedName>
</protein>
<dbReference type="Gene3D" id="2.60.220.20">
    <property type="entry name" value="putative beta-Galactosidase from caulobacter crescentus"/>
    <property type="match status" value="1"/>
</dbReference>
<dbReference type="SUPFAM" id="SSF51445">
    <property type="entry name" value="(Trans)glycosidases"/>
    <property type="match status" value="1"/>
</dbReference>